<organism evidence="3 4">
    <name type="scientific">Pyrodictium abyssi</name>
    <dbReference type="NCBI Taxonomy" id="54256"/>
    <lineage>
        <taxon>Archaea</taxon>
        <taxon>Thermoproteota</taxon>
        <taxon>Thermoprotei</taxon>
        <taxon>Desulfurococcales</taxon>
        <taxon>Pyrodictiaceae</taxon>
        <taxon>Pyrodictium</taxon>
    </lineage>
</organism>
<gene>
    <name evidence="3" type="ORF">PABY_18960</name>
</gene>
<keyword evidence="1" id="KW-0474">Menaquinone biosynthesis</keyword>
<name>A0ABN6ZQ60_9CREN</name>
<dbReference type="InterPro" id="IPR003773">
    <property type="entry name" value="Menaquinone_biosynth"/>
</dbReference>
<keyword evidence="2" id="KW-0456">Lyase</keyword>
<evidence type="ECO:0000313" key="4">
    <source>
        <dbReference type="Proteomes" id="UP001341135"/>
    </source>
</evidence>
<dbReference type="Gene3D" id="3.40.190.10">
    <property type="entry name" value="Periplasmic binding protein-like II"/>
    <property type="match status" value="1"/>
</dbReference>
<dbReference type="PANTHER" id="PTHR37690">
    <property type="entry name" value="CHORISMATE DEHYDRATASE"/>
    <property type="match status" value="1"/>
</dbReference>
<dbReference type="PANTHER" id="PTHR37690:SF1">
    <property type="entry name" value="CHORISMATE DEHYDRATASE"/>
    <property type="match status" value="1"/>
</dbReference>
<protein>
    <submittedName>
        <fullName evidence="3">Uncharacterized protein</fullName>
    </submittedName>
</protein>
<accession>A0ABN6ZQ60</accession>
<keyword evidence="4" id="KW-1185">Reference proteome</keyword>
<dbReference type="Proteomes" id="UP001341135">
    <property type="component" value="Chromosome"/>
</dbReference>
<evidence type="ECO:0000256" key="2">
    <source>
        <dbReference type="ARBA" id="ARBA00023239"/>
    </source>
</evidence>
<dbReference type="EMBL" id="AP028907">
    <property type="protein sequence ID" value="BES82329.1"/>
    <property type="molecule type" value="Genomic_DNA"/>
</dbReference>
<dbReference type="Pfam" id="PF02621">
    <property type="entry name" value="VitK2_biosynth"/>
    <property type="match status" value="1"/>
</dbReference>
<evidence type="ECO:0000313" key="3">
    <source>
        <dbReference type="EMBL" id="BES82329.1"/>
    </source>
</evidence>
<reference evidence="3 4" key="1">
    <citation type="submission" date="2023-09" db="EMBL/GenBank/DDBJ databases">
        <title>Pyrofollis japonicus gen. nov. sp. nov., a novel member of the family Pyrodictiaceae isolated from the Iheya North hydrothermal field.</title>
        <authorList>
            <person name="Miyazaki U."/>
            <person name="Sanari M."/>
            <person name="Tame A."/>
            <person name="Kitajima M."/>
            <person name="Okamoto A."/>
            <person name="Sawayama S."/>
            <person name="Miyazaki J."/>
            <person name="Takai K."/>
            <person name="Nakagawa S."/>
        </authorList>
    </citation>
    <scope>NUCLEOTIDE SEQUENCE [LARGE SCALE GENOMIC DNA]</scope>
    <source>
        <strain evidence="3 4">AV2</strain>
    </source>
</reference>
<dbReference type="SUPFAM" id="SSF53850">
    <property type="entry name" value="Periplasmic binding protein-like II"/>
    <property type="match status" value="1"/>
</dbReference>
<dbReference type="InterPro" id="IPR030868">
    <property type="entry name" value="MqnA"/>
</dbReference>
<proteinExistence type="predicted"/>
<evidence type="ECO:0000256" key="1">
    <source>
        <dbReference type="ARBA" id="ARBA00022428"/>
    </source>
</evidence>
<sequence length="261" mass="28169">MPVYAAPGYQYAAPLRRWLVSRGFAVHVAPPPETLPLLREGVADAGLAPLGLIAASTELQACPGPMVYSERETMSVLLVSKKPLTLRGCDMIAVTGETRTSILYLTLVLRELGLQPRLLRLSARNAWMLLRAAPCALVIGDEALSALAQGLHVVADMGVLVRDVLGITPVYAATAVARGRSCPRGIDTPPWPRAQRRDVEATAMATGLPRRLADIYHRALLRLDYNPAFLKAALRVLREAVSHGASGGLPPERRAEEASCW</sequence>